<organism evidence="2">
    <name type="scientific">Clandestinovirus</name>
    <dbReference type="NCBI Taxonomy" id="2831644"/>
    <lineage>
        <taxon>Viruses</taxon>
    </lineage>
</organism>
<dbReference type="InterPro" id="IPR010982">
    <property type="entry name" value="Lambda_DNA-bd_dom_sf"/>
</dbReference>
<sequence>MEPQTLADFFSRFSGTVPTAKPKKPKNAVIPPSKYNYVIYRLDLPNNRALQTPNPRNLVKLKLILKSKSQREVAQAIGVSVSNLSYYVNGRGKVRGWDELDAKIKNYIA</sequence>
<dbReference type="EMBL" id="MZ420154">
    <property type="protein sequence ID" value="QYA18590.1"/>
    <property type="molecule type" value="Genomic_DNA"/>
</dbReference>
<dbReference type="Pfam" id="PF01381">
    <property type="entry name" value="HTH_3"/>
    <property type="match status" value="1"/>
</dbReference>
<name>A0A8F8PMJ6_9VIRU</name>
<evidence type="ECO:0000259" key="1">
    <source>
        <dbReference type="PROSITE" id="PS50943"/>
    </source>
</evidence>
<evidence type="ECO:0000313" key="2">
    <source>
        <dbReference type="EMBL" id="QYA18590.1"/>
    </source>
</evidence>
<gene>
    <name evidence="2" type="ORF">KOM_12_321</name>
</gene>
<proteinExistence type="predicted"/>
<dbReference type="GO" id="GO:0003677">
    <property type="term" value="F:DNA binding"/>
    <property type="evidence" value="ECO:0007669"/>
    <property type="project" value="InterPro"/>
</dbReference>
<dbReference type="PROSITE" id="PS50943">
    <property type="entry name" value="HTH_CROC1"/>
    <property type="match status" value="1"/>
</dbReference>
<dbReference type="InterPro" id="IPR001387">
    <property type="entry name" value="Cro/C1-type_HTH"/>
</dbReference>
<protein>
    <submittedName>
        <fullName evidence="2">Helix-turn-helix transcriptional regulator</fullName>
    </submittedName>
</protein>
<dbReference type="SUPFAM" id="SSF47413">
    <property type="entry name" value="lambda repressor-like DNA-binding domains"/>
    <property type="match status" value="1"/>
</dbReference>
<feature type="domain" description="HTH cro/C1-type" evidence="1">
    <location>
        <begin position="59"/>
        <end position="91"/>
    </location>
</feature>
<accession>A0A8F8PMJ6</accession>
<dbReference type="CDD" id="cd00093">
    <property type="entry name" value="HTH_XRE"/>
    <property type="match status" value="1"/>
</dbReference>
<reference evidence="2" key="1">
    <citation type="submission" date="2021-06" db="EMBL/GenBank/DDBJ databases">
        <authorList>
            <person name="Rolland C."/>
        </authorList>
    </citation>
    <scope>NUCLEOTIDE SEQUENCE</scope>
    <source>
        <strain evidence="2">347.936635</strain>
    </source>
</reference>